<organism evidence="1 2">
    <name type="scientific">Phialophora macrospora</name>
    <dbReference type="NCBI Taxonomy" id="1851006"/>
    <lineage>
        <taxon>Eukaryota</taxon>
        <taxon>Fungi</taxon>
        <taxon>Dikarya</taxon>
        <taxon>Ascomycota</taxon>
        <taxon>Pezizomycotina</taxon>
        <taxon>Eurotiomycetes</taxon>
        <taxon>Chaetothyriomycetidae</taxon>
        <taxon>Chaetothyriales</taxon>
        <taxon>Herpotrichiellaceae</taxon>
        <taxon>Phialophora</taxon>
    </lineage>
</organism>
<protein>
    <submittedName>
        <fullName evidence="1">Uncharacterized protein</fullName>
    </submittedName>
</protein>
<accession>A0A0D2FAL6</accession>
<dbReference type="AlphaFoldDB" id="A0A0D2FAL6"/>
<proteinExistence type="predicted"/>
<keyword evidence="2" id="KW-1185">Reference proteome</keyword>
<dbReference type="Proteomes" id="UP000054266">
    <property type="component" value="Unassembled WGS sequence"/>
</dbReference>
<name>A0A0D2FAL6_9EURO</name>
<evidence type="ECO:0000313" key="2">
    <source>
        <dbReference type="Proteomes" id="UP000054266"/>
    </source>
</evidence>
<dbReference type="EMBL" id="KN846960">
    <property type="protein sequence ID" value="KIW65013.1"/>
    <property type="molecule type" value="Genomic_DNA"/>
</dbReference>
<evidence type="ECO:0000313" key="1">
    <source>
        <dbReference type="EMBL" id="KIW65013.1"/>
    </source>
</evidence>
<gene>
    <name evidence="1" type="ORF">PV04_07305</name>
</gene>
<reference evidence="1 2" key="1">
    <citation type="submission" date="2015-01" db="EMBL/GenBank/DDBJ databases">
        <title>The Genome Sequence of Capronia semiimmersa CBS27337.</title>
        <authorList>
            <consortium name="The Broad Institute Genomics Platform"/>
            <person name="Cuomo C."/>
            <person name="de Hoog S."/>
            <person name="Gorbushina A."/>
            <person name="Stielow B."/>
            <person name="Teixiera M."/>
            <person name="Abouelleil A."/>
            <person name="Chapman S.B."/>
            <person name="Priest M."/>
            <person name="Young S.K."/>
            <person name="Wortman J."/>
            <person name="Nusbaum C."/>
            <person name="Birren B."/>
        </authorList>
    </citation>
    <scope>NUCLEOTIDE SEQUENCE [LARGE SCALE GENOMIC DNA]</scope>
    <source>
        <strain evidence="1 2">CBS 27337</strain>
    </source>
</reference>
<sequence>MPVNGRRLYDYGKWIVDFNCRDHVTTVPGILERRTGDVGEVQLPVWIPDPDSDNHAEMVLRLLLQDVVLDIDDGCSRISARRLEEHGWYPRTRPDRHGRSIMRFKNAHGYVQFQAMWDPNFWGRGRGEWRVKVQGR</sequence>
<dbReference type="HOGENOM" id="CLU_1875181_0_0_1"/>